<protein>
    <submittedName>
        <fullName evidence="1">Uncharacterized protein</fullName>
    </submittedName>
</protein>
<reference evidence="1 2" key="1">
    <citation type="submission" date="2018-11" db="EMBL/GenBank/DDBJ databases">
        <title>Microbial catabolism of amino acid.</title>
        <authorList>
            <person name="Hibi M."/>
            <person name="Ogawa J."/>
        </authorList>
    </citation>
    <scope>NUCLEOTIDE SEQUENCE [LARGE SCALE GENOMIC DNA]</scope>
    <source>
        <strain evidence="1 2">C31-06</strain>
    </source>
</reference>
<sequence>MNLPFPKPRHTSANAYSDGEYRSIVSAARADAAAIRDRLYGSKRLLVRWRGDRATLTPDEASLAAQLAQVIEQGRVPVTSGTCPIQELAARTVLARHLFVTGMDLTPLMLLFTAITGLNAESIKELPAQHRVLDSSAVEVRFIKRRRGPRRWFQTVTWEIGAPGRELHTPGGLYLLLHDLMAPSRAINGTASLWSIWRGGGRQPRLGDQEHMDPFVRTLGTSHGGQQRWARQHQLVADGPPPQQPLTVTLRRMRKTVEIRRTKQLGGHLPSAAQTNSAATLFRNYLRGDPITLDWAESVVSDALADAESAALEAHRRALDPVGGSLVIAPHDYANAGHRDTAWSACTEPDRHPETGKPCRVSFLDCFHCQNCLITAAHLPRLLALMEALTERRELLGEMQWWSRYGHVWAAIRNDVLTRFTPAQIAQARTIQPADALLDLVESPWERV</sequence>
<accession>A0A402CB63</accession>
<evidence type="ECO:0000313" key="1">
    <source>
        <dbReference type="EMBL" id="GCE40846.1"/>
    </source>
</evidence>
<keyword evidence="2" id="KW-1185">Reference proteome</keyword>
<organism evidence="1 2">
    <name type="scientific">Rhodococcus wratislaviensis</name>
    <name type="common">Tsukamurella wratislaviensis</name>
    <dbReference type="NCBI Taxonomy" id="44752"/>
    <lineage>
        <taxon>Bacteria</taxon>
        <taxon>Bacillati</taxon>
        <taxon>Actinomycetota</taxon>
        <taxon>Actinomycetes</taxon>
        <taxon>Mycobacteriales</taxon>
        <taxon>Nocardiaceae</taxon>
        <taxon>Rhodococcus</taxon>
    </lineage>
</organism>
<evidence type="ECO:0000313" key="2">
    <source>
        <dbReference type="Proteomes" id="UP000287519"/>
    </source>
</evidence>
<dbReference type="AlphaFoldDB" id="A0A402CB63"/>
<dbReference type="Proteomes" id="UP000287519">
    <property type="component" value="Unassembled WGS sequence"/>
</dbReference>
<dbReference type="EMBL" id="BHYM01000038">
    <property type="protein sequence ID" value="GCE40846.1"/>
    <property type="molecule type" value="Genomic_DNA"/>
</dbReference>
<proteinExistence type="predicted"/>
<comment type="caution">
    <text evidence="1">The sequence shown here is derived from an EMBL/GenBank/DDBJ whole genome shotgun (WGS) entry which is preliminary data.</text>
</comment>
<gene>
    <name evidence="1" type="ORF">Rhow_004489</name>
</gene>
<name>A0A402CB63_RHOWR</name>